<reference evidence="1" key="1">
    <citation type="journal article" date="2021" name="Proc. Natl. Acad. Sci. U.S.A.">
        <title>A Catalog of Tens of Thousands of Viruses from Human Metagenomes Reveals Hidden Associations with Chronic Diseases.</title>
        <authorList>
            <person name="Tisza M.J."/>
            <person name="Buck C.B."/>
        </authorList>
    </citation>
    <scope>NUCLEOTIDE SEQUENCE</scope>
    <source>
        <strain evidence="1">CtD4R19</strain>
    </source>
</reference>
<dbReference type="EMBL" id="BK014638">
    <property type="protein sequence ID" value="DAD65226.1"/>
    <property type="molecule type" value="Genomic_DNA"/>
</dbReference>
<evidence type="ECO:0000313" key="1">
    <source>
        <dbReference type="EMBL" id="DAD65226.1"/>
    </source>
</evidence>
<accession>A0A8S5L6G3</accession>
<organism evidence="1">
    <name type="scientific">Siphoviridae sp. ctD4R19</name>
    <dbReference type="NCBI Taxonomy" id="2823568"/>
    <lineage>
        <taxon>Viruses</taxon>
        <taxon>Duplodnaviria</taxon>
        <taxon>Heunggongvirae</taxon>
        <taxon>Uroviricota</taxon>
        <taxon>Caudoviricetes</taxon>
    </lineage>
</organism>
<sequence length="32" mass="3957">MQNKDTKIFDNVNKIMFFFIKNNYICVVVCYY</sequence>
<protein>
    <submittedName>
        <fullName evidence="1">Uncharacterized protein</fullName>
    </submittedName>
</protein>
<proteinExistence type="predicted"/>
<name>A0A8S5L6G3_9CAUD</name>